<evidence type="ECO:0000256" key="7">
    <source>
        <dbReference type="ARBA" id="ARBA00047899"/>
    </source>
</evidence>
<dbReference type="GO" id="GO:0005524">
    <property type="term" value="F:ATP binding"/>
    <property type="evidence" value="ECO:0007669"/>
    <property type="project" value="UniProtKB-KW"/>
</dbReference>
<evidence type="ECO:0000256" key="2">
    <source>
        <dbReference type="ARBA" id="ARBA00022527"/>
    </source>
</evidence>
<reference evidence="10" key="1">
    <citation type="submission" date="2022-05" db="EMBL/GenBank/DDBJ databases">
        <title>The Musa troglodytarum L. genome provides insights into the mechanism of non-climacteric behaviour and enrichment of carotenoids.</title>
        <authorList>
            <person name="Wang J."/>
        </authorList>
    </citation>
    <scope>NUCLEOTIDE SEQUENCE</scope>
    <source>
        <tissue evidence="10">Leaf</tissue>
    </source>
</reference>
<dbReference type="Gene3D" id="3.10.20.90">
    <property type="entry name" value="Phosphatidylinositol 3-kinase Catalytic Subunit, Chain A, domain 1"/>
    <property type="match status" value="1"/>
</dbReference>
<keyword evidence="2" id="KW-0723">Serine/threonine-protein kinase</keyword>
<dbReference type="Pfam" id="PF12202">
    <property type="entry name" value="OSR1_C"/>
    <property type="match status" value="1"/>
</dbReference>
<dbReference type="PANTHER" id="PTHR13902">
    <property type="entry name" value="SERINE/THREONINE-PROTEIN KINASE WNK WITH NO LYSINE -RELATED"/>
    <property type="match status" value="1"/>
</dbReference>
<dbReference type="InterPro" id="IPR011009">
    <property type="entry name" value="Kinase-like_dom_sf"/>
</dbReference>
<protein>
    <recommendedName>
        <fullName evidence="1">non-specific serine/threonine protein kinase</fullName>
        <ecNumber evidence="1">2.7.11.1</ecNumber>
    </recommendedName>
</protein>
<dbReference type="Gene3D" id="3.30.200.20">
    <property type="entry name" value="Phosphorylase Kinase, domain 1"/>
    <property type="match status" value="1"/>
</dbReference>
<evidence type="ECO:0000256" key="5">
    <source>
        <dbReference type="ARBA" id="ARBA00022777"/>
    </source>
</evidence>
<dbReference type="OrthoDB" id="4062651at2759"/>
<dbReference type="FunFam" id="3.30.200.20:FF:000075">
    <property type="entry name" value="Probable serine/threonine-protein kinase WNK1"/>
    <property type="match status" value="1"/>
</dbReference>
<keyword evidence="11" id="KW-1185">Reference proteome</keyword>
<dbReference type="InterPro" id="IPR050588">
    <property type="entry name" value="WNK_Ser-Thr_kinase"/>
</dbReference>
<feature type="domain" description="Protein kinase" evidence="9">
    <location>
        <begin position="1"/>
        <end position="254"/>
    </location>
</feature>
<evidence type="ECO:0000256" key="6">
    <source>
        <dbReference type="ARBA" id="ARBA00022840"/>
    </source>
</evidence>
<keyword evidence="3" id="KW-0808">Transferase</keyword>
<evidence type="ECO:0000313" key="11">
    <source>
        <dbReference type="Proteomes" id="UP001055439"/>
    </source>
</evidence>
<organism evidence="10 11">
    <name type="scientific">Musa troglodytarum</name>
    <name type="common">fe'i banana</name>
    <dbReference type="NCBI Taxonomy" id="320322"/>
    <lineage>
        <taxon>Eukaryota</taxon>
        <taxon>Viridiplantae</taxon>
        <taxon>Streptophyta</taxon>
        <taxon>Embryophyta</taxon>
        <taxon>Tracheophyta</taxon>
        <taxon>Spermatophyta</taxon>
        <taxon>Magnoliopsida</taxon>
        <taxon>Liliopsida</taxon>
        <taxon>Zingiberales</taxon>
        <taxon>Musaceae</taxon>
        <taxon>Musa</taxon>
    </lineage>
</organism>
<dbReference type="PROSITE" id="PS00108">
    <property type="entry name" value="PROTEIN_KINASE_ST"/>
    <property type="match status" value="1"/>
</dbReference>
<dbReference type="SUPFAM" id="SSF56112">
    <property type="entry name" value="Protein kinase-like (PK-like)"/>
    <property type="match status" value="1"/>
</dbReference>
<evidence type="ECO:0000256" key="1">
    <source>
        <dbReference type="ARBA" id="ARBA00012513"/>
    </source>
</evidence>
<keyword evidence="6" id="KW-0067">ATP-binding</keyword>
<dbReference type="GO" id="GO:0004674">
    <property type="term" value="F:protein serine/threonine kinase activity"/>
    <property type="evidence" value="ECO:0007669"/>
    <property type="project" value="UniProtKB-KW"/>
</dbReference>
<sequence>MVLHRMMGVEVQEPHHSEFVEVDPTGRYGRYNDILGRGASKTVAFDEYEGTEVAWNQVQLRDFLQSPDSLERLYREIHLLKTLKHQNIMRYRQKHRRVNIRAIKHWCRQILSGLRYLHSHDPPIIHRDLKCDNIFINGNQGEVKIGDLGLAVILQNSPAVHCVGTPEFMAPEVYEEEYNELVDIYSFGMCVLEMVTFEYPYSECTHPVQIYKKRTKPEALYRVKDPGMRQFVEKCLAAASERVSARDLLNDPFLQVDDFGSHYVEGNVSSIGHILRKPSLEFIQVKCSLTTNEHANNVCHEMELENSWGYDATNVRVQRADIFHSHEGESPANVDITIKGIRREDGIIFLRLRISDKDGHVRNVYFLFDTEADTSLSVATEMVAELDITEYDVTIIADMIDGEVASLVPQWKPGPAVEGIPALPSPAFCQNYACNISSCGEVAKLLQMQTNHGEGEIYLNDAEPLLLASHGQSTFRTAMNGADIPHCRQRNHV</sequence>
<gene>
    <name evidence="10" type="ORF">MUK42_21890</name>
</gene>
<evidence type="ECO:0000256" key="3">
    <source>
        <dbReference type="ARBA" id="ARBA00022679"/>
    </source>
</evidence>
<dbReference type="EC" id="2.7.11.1" evidence="1"/>
<comment type="catalytic activity">
    <reaction evidence="8">
        <text>L-seryl-[protein] + ATP = O-phospho-L-seryl-[protein] + ADP + H(+)</text>
        <dbReference type="Rhea" id="RHEA:17989"/>
        <dbReference type="Rhea" id="RHEA-COMP:9863"/>
        <dbReference type="Rhea" id="RHEA-COMP:11604"/>
        <dbReference type="ChEBI" id="CHEBI:15378"/>
        <dbReference type="ChEBI" id="CHEBI:29999"/>
        <dbReference type="ChEBI" id="CHEBI:30616"/>
        <dbReference type="ChEBI" id="CHEBI:83421"/>
        <dbReference type="ChEBI" id="CHEBI:456216"/>
        <dbReference type="EC" id="2.7.11.1"/>
    </reaction>
</comment>
<dbReference type="AlphaFoldDB" id="A0A9E7KAR2"/>
<dbReference type="PROSITE" id="PS50011">
    <property type="entry name" value="PROTEIN_KINASE_DOM"/>
    <property type="match status" value="1"/>
</dbReference>
<dbReference type="InterPro" id="IPR024678">
    <property type="entry name" value="Kinase_OSR1/WNK_CCT"/>
</dbReference>
<dbReference type="Gene3D" id="1.10.510.10">
    <property type="entry name" value="Transferase(Phosphotransferase) domain 1"/>
    <property type="match status" value="1"/>
</dbReference>
<evidence type="ECO:0000259" key="9">
    <source>
        <dbReference type="PROSITE" id="PS50011"/>
    </source>
</evidence>
<dbReference type="Pfam" id="PF00069">
    <property type="entry name" value="Pkinase"/>
    <property type="match status" value="1"/>
</dbReference>
<evidence type="ECO:0000256" key="8">
    <source>
        <dbReference type="ARBA" id="ARBA00048679"/>
    </source>
</evidence>
<dbReference type="EMBL" id="CP097508">
    <property type="protein sequence ID" value="URE10611.1"/>
    <property type="molecule type" value="Genomic_DNA"/>
</dbReference>
<keyword evidence="5 10" id="KW-0418">Kinase</keyword>
<accession>A0A9E7KAR2</accession>
<dbReference type="FunFam" id="1.10.510.10:FF:000046">
    <property type="entry name" value="probable serine/threonine-protein kinase WNK9"/>
    <property type="match status" value="1"/>
</dbReference>
<proteinExistence type="predicted"/>
<comment type="catalytic activity">
    <reaction evidence="7">
        <text>L-threonyl-[protein] + ATP = O-phospho-L-threonyl-[protein] + ADP + H(+)</text>
        <dbReference type="Rhea" id="RHEA:46608"/>
        <dbReference type="Rhea" id="RHEA-COMP:11060"/>
        <dbReference type="Rhea" id="RHEA-COMP:11605"/>
        <dbReference type="ChEBI" id="CHEBI:15378"/>
        <dbReference type="ChEBI" id="CHEBI:30013"/>
        <dbReference type="ChEBI" id="CHEBI:30616"/>
        <dbReference type="ChEBI" id="CHEBI:61977"/>
        <dbReference type="ChEBI" id="CHEBI:456216"/>
        <dbReference type="EC" id="2.7.11.1"/>
    </reaction>
</comment>
<name>A0A9E7KAR2_9LILI</name>
<evidence type="ECO:0000313" key="10">
    <source>
        <dbReference type="EMBL" id="URE10611.1"/>
    </source>
</evidence>
<evidence type="ECO:0000256" key="4">
    <source>
        <dbReference type="ARBA" id="ARBA00022741"/>
    </source>
</evidence>
<dbReference type="InterPro" id="IPR008271">
    <property type="entry name" value="Ser/Thr_kinase_AS"/>
</dbReference>
<keyword evidence="4" id="KW-0547">Nucleotide-binding</keyword>
<dbReference type="InterPro" id="IPR000719">
    <property type="entry name" value="Prot_kinase_dom"/>
</dbReference>
<dbReference type="Proteomes" id="UP001055439">
    <property type="component" value="Chromosome 6"/>
</dbReference>
<dbReference type="SMART" id="SM00220">
    <property type="entry name" value="S_TKc"/>
    <property type="match status" value="1"/>
</dbReference>